<comment type="subcellular location">
    <subcellularLocation>
        <location evidence="1">Cell envelope</location>
    </subcellularLocation>
</comment>
<feature type="region of interest" description="Disordered" evidence="2">
    <location>
        <begin position="212"/>
        <end position="237"/>
    </location>
</feature>
<dbReference type="SUPFAM" id="SSF48230">
    <property type="entry name" value="Chondroitin AC/alginate lyase"/>
    <property type="match status" value="1"/>
</dbReference>
<evidence type="ECO:0000313" key="4">
    <source>
        <dbReference type="EMBL" id="KAF7370615.1"/>
    </source>
</evidence>
<organism evidence="4 5">
    <name type="scientific">Mycena sanguinolenta</name>
    <dbReference type="NCBI Taxonomy" id="230812"/>
    <lineage>
        <taxon>Eukaryota</taxon>
        <taxon>Fungi</taxon>
        <taxon>Dikarya</taxon>
        <taxon>Basidiomycota</taxon>
        <taxon>Agaricomycotina</taxon>
        <taxon>Agaricomycetes</taxon>
        <taxon>Agaricomycetidae</taxon>
        <taxon>Agaricales</taxon>
        <taxon>Marasmiineae</taxon>
        <taxon>Mycenaceae</taxon>
        <taxon>Mycena</taxon>
    </lineage>
</organism>
<feature type="compositionally biased region" description="Basic residues" evidence="2">
    <location>
        <begin position="381"/>
        <end position="391"/>
    </location>
</feature>
<feature type="region of interest" description="Disordered" evidence="2">
    <location>
        <begin position="88"/>
        <end position="127"/>
    </location>
</feature>
<feature type="region of interest" description="Disordered" evidence="2">
    <location>
        <begin position="286"/>
        <end position="345"/>
    </location>
</feature>
<evidence type="ECO:0000313" key="5">
    <source>
        <dbReference type="Proteomes" id="UP000623467"/>
    </source>
</evidence>
<feature type="compositionally biased region" description="Basic and acidic residues" evidence="2">
    <location>
        <begin position="439"/>
        <end position="451"/>
    </location>
</feature>
<feature type="compositionally biased region" description="Low complexity" evidence="2">
    <location>
        <begin position="411"/>
        <end position="420"/>
    </location>
</feature>
<name>A0A8H7DDQ2_9AGAR</name>
<accession>A0A8H7DDQ2</accession>
<reference evidence="4" key="1">
    <citation type="submission" date="2020-05" db="EMBL/GenBank/DDBJ databases">
        <title>Mycena genomes resolve the evolution of fungal bioluminescence.</title>
        <authorList>
            <person name="Tsai I.J."/>
        </authorList>
    </citation>
    <scope>NUCLEOTIDE SEQUENCE</scope>
    <source>
        <strain evidence="4">160909Yilan</strain>
    </source>
</reference>
<dbReference type="PANTHER" id="PTHR38045:SF1">
    <property type="entry name" value="HEPARINASE II_III-LIKE PROTEIN"/>
    <property type="match status" value="1"/>
</dbReference>
<comment type="caution">
    <text evidence="4">The sequence shown here is derived from an EMBL/GenBank/DDBJ whole genome shotgun (WGS) entry which is preliminary data.</text>
</comment>
<feature type="compositionally biased region" description="Low complexity" evidence="2">
    <location>
        <begin position="324"/>
        <end position="334"/>
    </location>
</feature>
<proteinExistence type="predicted"/>
<feature type="compositionally biased region" description="Low complexity" evidence="2">
    <location>
        <begin position="219"/>
        <end position="231"/>
    </location>
</feature>
<dbReference type="InterPro" id="IPR012480">
    <property type="entry name" value="Hepar_II_III_C"/>
</dbReference>
<dbReference type="OrthoDB" id="3476529at2759"/>
<dbReference type="Gene3D" id="1.50.10.100">
    <property type="entry name" value="Chondroitin AC/alginate lyase"/>
    <property type="match status" value="1"/>
</dbReference>
<feature type="region of interest" description="Disordered" evidence="2">
    <location>
        <begin position="373"/>
        <end position="477"/>
    </location>
</feature>
<dbReference type="Gene3D" id="2.70.98.70">
    <property type="match status" value="1"/>
</dbReference>
<dbReference type="PANTHER" id="PTHR38045">
    <property type="entry name" value="CHROMOSOME 1, WHOLE GENOME SHOTGUN SEQUENCE"/>
    <property type="match status" value="1"/>
</dbReference>
<gene>
    <name evidence="4" type="ORF">MSAN_00694500</name>
</gene>
<feature type="compositionally biased region" description="Low complexity" evidence="2">
    <location>
        <begin position="302"/>
        <end position="312"/>
    </location>
</feature>
<evidence type="ECO:0000256" key="2">
    <source>
        <dbReference type="SAM" id="MobiDB-lite"/>
    </source>
</evidence>
<evidence type="ECO:0000256" key="1">
    <source>
        <dbReference type="ARBA" id="ARBA00004196"/>
    </source>
</evidence>
<keyword evidence="5" id="KW-1185">Reference proteome</keyword>
<feature type="region of interest" description="Disordered" evidence="2">
    <location>
        <begin position="149"/>
        <end position="168"/>
    </location>
</feature>
<dbReference type="EMBL" id="JACAZH010000004">
    <property type="protein sequence ID" value="KAF7370615.1"/>
    <property type="molecule type" value="Genomic_DNA"/>
</dbReference>
<dbReference type="InterPro" id="IPR008929">
    <property type="entry name" value="Chondroitin_lyas"/>
</dbReference>
<protein>
    <recommendedName>
        <fullName evidence="3">Heparinase II/III-like C-terminal domain-containing protein</fullName>
    </recommendedName>
</protein>
<dbReference type="Pfam" id="PF07940">
    <property type="entry name" value="Hepar_II_III_C"/>
    <property type="match status" value="1"/>
</dbReference>
<sequence>MAFKGLKRFFSLKKNKPVKKLNVSNPLPLQPISEVDDSFAANQLLRSTSTRYAVVNEVDYSSLPAPPSTASLASAATSLSSTSRGTYTVTVHGRKHHTRTEFPNANRSGDNDDEPAQRRNNSQLLGLRSDPSLVSLLSLYDEHGQLPARAFDENYSPPKEGRAQVQRSGSTLRQLLGNPSSVNSRDDAGGLEGDISWAERFLGETASMVSSTSSLALATPDTDTPQTPNDDSFLSNENPAISSLEVELSDIAETPPRKSHNTPYIAADPKTPQRASQVFGFLTEKRRSRAPEEDERSLPELPSAFSSPSDVDSPPPPRNRSRSHFSSDSSVDSIEPPPPVEPAKPVNDVHVLMAHGPTKVIVTAPTPSFHHDNIAAPRVPRGPRAHHRQRSSGRVNRDLFTTVPAWRHSSRSSSGSISSSLAEHKTSDKTKRRSIMAVFEKENHLSAKQELPRTPIRTGSISRPYNRGPRAPASPASAMDLTSQMDRLTGTSLFFLSPSPGMDYNPLQSQNGANNHQVYQNHDPSFYQSTGYITPARPAKRTSPWIKIGIPVAVLIIAAAVRSSAAAASSSAAAAASAKVAAGLFATATNSQYMIPVYPTTTNTALFTTPTVNSAAAGWPTDTFAPASPTVTSVRPDRPRLIAPPYKWAALPDLIASDPYLASWNESIFNNASEYAALPAVVYYMDGDSGILDVARQVKQRVKAFGYVYHMTNNTAWVDATWRELVNAAGNGTGSSWAAAPADDRWNSNHFLDTAELSAAYGLAYDWFYNMWTDDQKAAIIATLNQYGLGMGVQALTNSSVFTGWWANNIQGNWNCVCNNGLTMGSLAILGDDPTSNAETLLGLTVPNAKANCVFAVSDDGTWSETNDYWYFGSTGLAEMSASLISATGSDYGLLDANPNLSKTGLFHMYGSGSTTLFQWGDNGPNKYTATANSLMYYSNAFNIPQYALFQRDQYDAAEPWSMFWYNPQVSGAFWDGMPLDHAFDNSTDQWMSMRSSWADENALFLAIKAGTLQGHQTHNDLDVGDFILDALGTRWAGELGDGDYLSPYYFSNDTQGSARWMYYRKMTEGQNTLLLGATNQDVTAKPTMQFGTTNDTQGSDPVFTPSQDSTAYFVTDMTSAYFNANSVKRGIRMINARTQVLLQDEIDTSVSVMWRMHTNATVTTSGTSATLKIGDQTMDVSLLNAPSGATFSTSDAVRLSTDVTPPEADQPNPGVTVLIISLPAGQYTLQVLFSPQWSDGPAAVTPPSVALADWSLTSHNSS</sequence>
<dbReference type="Proteomes" id="UP000623467">
    <property type="component" value="Unassembled WGS sequence"/>
</dbReference>
<feature type="region of interest" description="Disordered" evidence="2">
    <location>
        <begin position="253"/>
        <end position="274"/>
    </location>
</feature>
<feature type="domain" description="Heparinase II/III-like C-terminal" evidence="3">
    <location>
        <begin position="996"/>
        <end position="1219"/>
    </location>
</feature>
<evidence type="ECO:0000259" key="3">
    <source>
        <dbReference type="Pfam" id="PF07940"/>
    </source>
</evidence>
<dbReference type="AlphaFoldDB" id="A0A8H7DDQ2"/>